<protein>
    <submittedName>
        <fullName evidence="5">Uncharacterized protein</fullName>
    </submittedName>
</protein>
<accession>A0A7C5LBB2</accession>
<dbReference type="SUPFAM" id="SSF54862">
    <property type="entry name" value="4Fe-4S ferredoxins"/>
    <property type="match status" value="1"/>
</dbReference>
<reference evidence="5" key="1">
    <citation type="journal article" date="2020" name="mSystems">
        <title>Genome- and Community-Level Interaction Insights into Carbon Utilization and Element Cycling Functions of Hydrothermarchaeota in Hydrothermal Sediment.</title>
        <authorList>
            <person name="Zhou Z."/>
            <person name="Liu Y."/>
            <person name="Xu W."/>
            <person name="Pan J."/>
            <person name="Luo Z.H."/>
            <person name="Li M."/>
        </authorList>
    </citation>
    <scope>NUCLEOTIDE SEQUENCE [LARGE SCALE GENOMIC DNA]</scope>
    <source>
        <strain evidence="5">SpSt-1056</strain>
    </source>
</reference>
<evidence type="ECO:0000256" key="3">
    <source>
        <dbReference type="ARBA" id="ARBA00023004"/>
    </source>
</evidence>
<dbReference type="GO" id="GO:0051539">
    <property type="term" value="F:4 iron, 4 sulfur cluster binding"/>
    <property type="evidence" value="ECO:0007669"/>
    <property type="project" value="UniProtKB-KW"/>
</dbReference>
<dbReference type="PANTHER" id="PTHR43177">
    <property type="entry name" value="PROTEIN NRFC"/>
    <property type="match status" value="1"/>
</dbReference>
<name>A0A7C5LBB2_CALS0</name>
<dbReference type="GO" id="GO:0046872">
    <property type="term" value="F:metal ion binding"/>
    <property type="evidence" value="ECO:0007669"/>
    <property type="project" value="UniProtKB-KW"/>
</dbReference>
<evidence type="ECO:0000256" key="1">
    <source>
        <dbReference type="ARBA" id="ARBA00022485"/>
    </source>
</evidence>
<gene>
    <name evidence="5" type="ORF">ENM11_07225</name>
</gene>
<keyword evidence="2" id="KW-0479">Metal-binding</keyword>
<keyword evidence="1" id="KW-0004">4Fe-4S</keyword>
<proteinExistence type="predicted"/>
<keyword evidence="3" id="KW-0408">Iron</keyword>
<sequence length="132" mass="15016">MEKCTFCVHRIIRLRRDIEAGTFPAALAKAVKDGLTTDEKVGKAVDTLMRRLIMKDDEVSEAEPEERWSDFDFRELNYLPSCVRSCTGRALVFGDLDDPESLVSQLAESKRAFRLFEELGTNPKVIYLQEGV</sequence>
<dbReference type="InterPro" id="IPR050954">
    <property type="entry name" value="ET_IronSulfur_Cluster-Binding"/>
</dbReference>
<dbReference type="AlphaFoldDB" id="A0A7C5LBB2"/>
<evidence type="ECO:0000313" key="5">
    <source>
        <dbReference type="EMBL" id="HHK68924.1"/>
    </source>
</evidence>
<dbReference type="Gene3D" id="3.30.70.20">
    <property type="match status" value="1"/>
</dbReference>
<dbReference type="PANTHER" id="PTHR43177:SF3">
    <property type="entry name" value="PROTEIN NRFC HOMOLOG"/>
    <property type="match status" value="1"/>
</dbReference>
<keyword evidence="4" id="KW-0411">Iron-sulfur</keyword>
<comment type="caution">
    <text evidence="5">The sequence shown here is derived from an EMBL/GenBank/DDBJ whole genome shotgun (WGS) entry which is preliminary data.</text>
</comment>
<evidence type="ECO:0000256" key="4">
    <source>
        <dbReference type="ARBA" id="ARBA00023014"/>
    </source>
</evidence>
<organism evidence="5">
    <name type="scientific">Caldiarchaeum subterraneum</name>
    <dbReference type="NCBI Taxonomy" id="311458"/>
    <lineage>
        <taxon>Archaea</taxon>
        <taxon>Nitrososphaerota</taxon>
        <taxon>Candidatus Caldarchaeales</taxon>
        <taxon>Candidatus Caldarchaeaceae</taxon>
        <taxon>Candidatus Caldarchaeum</taxon>
    </lineage>
</organism>
<evidence type="ECO:0000256" key="2">
    <source>
        <dbReference type="ARBA" id="ARBA00022723"/>
    </source>
</evidence>
<dbReference type="EMBL" id="DRWN01000061">
    <property type="protein sequence ID" value="HHK68924.1"/>
    <property type="molecule type" value="Genomic_DNA"/>
</dbReference>